<feature type="transmembrane region" description="Helical" evidence="1">
    <location>
        <begin position="63"/>
        <end position="87"/>
    </location>
</feature>
<keyword evidence="1" id="KW-1133">Transmembrane helix</keyword>
<reference evidence="2 3" key="1">
    <citation type="submission" date="2018-11" db="EMBL/GenBank/DDBJ databases">
        <title>Genome squencing of methanotrophic bacteria isolated from alkaline groundwater in Korea.</title>
        <authorList>
            <person name="Nguyen L.N."/>
        </authorList>
    </citation>
    <scope>NUCLEOTIDE SEQUENCE [LARGE SCALE GENOMIC DNA]</scope>
    <source>
        <strain evidence="2 3">GW6</strain>
    </source>
</reference>
<proteinExistence type="predicted"/>
<dbReference type="Proteomes" id="UP000273982">
    <property type="component" value="Chromosome"/>
</dbReference>
<gene>
    <name evidence="2" type="ORF">EHO51_17280</name>
</gene>
<evidence type="ECO:0000313" key="3">
    <source>
        <dbReference type="Proteomes" id="UP000273982"/>
    </source>
</evidence>
<organism evidence="2 3">
    <name type="scientific">Methylocystis rosea</name>
    <dbReference type="NCBI Taxonomy" id="173366"/>
    <lineage>
        <taxon>Bacteria</taxon>
        <taxon>Pseudomonadati</taxon>
        <taxon>Pseudomonadota</taxon>
        <taxon>Alphaproteobacteria</taxon>
        <taxon>Hyphomicrobiales</taxon>
        <taxon>Methylocystaceae</taxon>
        <taxon>Methylocystis</taxon>
    </lineage>
</organism>
<dbReference type="EMBL" id="CP034086">
    <property type="protein sequence ID" value="AZG78342.1"/>
    <property type="molecule type" value="Genomic_DNA"/>
</dbReference>
<evidence type="ECO:0000256" key="1">
    <source>
        <dbReference type="SAM" id="Phobius"/>
    </source>
</evidence>
<dbReference type="KEGG" id="mros:EHO51_17280"/>
<sequence>MNLSPAAIQFAACAAIATGAAGLYLGAQNQRWLSRPLPALWSGLAGAALLPLGVFLWGQTVQLSTAIFATLVLIMLLFIVFPCVGALRTFIRKAP</sequence>
<accession>A0A3G8MAX8</accession>
<feature type="transmembrane region" description="Helical" evidence="1">
    <location>
        <begin position="39"/>
        <end position="57"/>
    </location>
</feature>
<feature type="transmembrane region" description="Helical" evidence="1">
    <location>
        <begin position="6"/>
        <end position="27"/>
    </location>
</feature>
<protein>
    <submittedName>
        <fullName evidence="2">Uncharacterized protein</fullName>
    </submittedName>
</protein>
<keyword evidence="1" id="KW-0812">Transmembrane</keyword>
<dbReference type="AlphaFoldDB" id="A0A3G8MAX8"/>
<keyword evidence="1" id="KW-0472">Membrane</keyword>
<evidence type="ECO:0000313" key="2">
    <source>
        <dbReference type="EMBL" id="AZG78342.1"/>
    </source>
</evidence>
<name>A0A3G8MAX8_9HYPH</name>
<dbReference type="RefSeq" id="WP_124739889.1">
    <property type="nucleotide sequence ID" value="NZ_CP034086.1"/>
</dbReference>